<reference evidence="1" key="1">
    <citation type="submission" date="2018-04" db="EMBL/GenBank/DDBJ databases">
        <title>Transcriptome assembly of Sipha flava.</title>
        <authorList>
            <person name="Scully E.D."/>
            <person name="Geib S.M."/>
            <person name="Palmer N.A."/>
            <person name="Koch K."/>
            <person name="Bradshaw J."/>
            <person name="Heng-Moss T."/>
            <person name="Sarath G."/>
        </authorList>
    </citation>
    <scope>NUCLEOTIDE SEQUENCE</scope>
</reference>
<protein>
    <submittedName>
        <fullName evidence="3">Uncharacterized protein LOC112681298</fullName>
    </submittedName>
</protein>
<evidence type="ECO:0000313" key="1">
    <source>
        <dbReference type="EMBL" id="MBY75234.1"/>
    </source>
</evidence>
<proteinExistence type="predicted"/>
<evidence type="ECO:0000313" key="3">
    <source>
        <dbReference type="RefSeq" id="XP_025407349.1"/>
    </source>
</evidence>
<dbReference type="EMBL" id="GGMS01006031">
    <property type="protein sequence ID" value="MBY75234.1"/>
    <property type="molecule type" value="Transcribed_RNA"/>
</dbReference>
<gene>
    <name evidence="3" type="primary">LOC112681298</name>
    <name evidence="1" type="ORF">g.95868</name>
</gene>
<organism evidence="1">
    <name type="scientific">Sipha flava</name>
    <name type="common">yellow sugarcane aphid</name>
    <dbReference type="NCBI Taxonomy" id="143950"/>
    <lineage>
        <taxon>Eukaryota</taxon>
        <taxon>Metazoa</taxon>
        <taxon>Ecdysozoa</taxon>
        <taxon>Arthropoda</taxon>
        <taxon>Hexapoda</taxon>
        <taxon>Insecta</taxon>
        <taxon>Pterygota</taxon>
        <taxon>Neoptera</taxon>
        <taxon>Paraneoptera</taxon>
        <taxon>Hemiptera</taxon>
        <taxon>Sternorrhyncha</taxon>
        <taxon>Aphidomorpha</taxon>
        <taxon>Aphidoidea</taxon>
        <taxon>Aphididae</taxon>
        <taxon>Sipha</taxon>
    </lineage>
</organism>
<dbReference type="GeneID" id="112681298"/>
<evidence type="ECO:0000313" key="2">
    <source>
        <dbReference type="Proteomes" id="UP000694846"/>
    </source>
</evidence>
<sequence>MLTETIKYDVYFMNNAPDKQFLESIILNIYTELYKFYESKNIYIWQSFEWLSGTYIINLTHSSNSLNEVKEKIGKYNEENVPYLVFYDLLLPWNLNIESLIDFKILTDNYILDNLFQFVWCQARIIYLFFKHNSIENIGPEVFQRLKKSIKWYKSGTPELYKLMSLTDDHFTVPENIESIITAIENNSIELFYLMNTEILNKNKSKTEYCSLNSESVDFTINLNQKFLENCYNAISLINAYYSIAINSNVTIINKTYNFFLGHEFCTKNNELFIPGVIFITPEAHNSNLSKL</sequence>
<dbReference type="AlphaFoldDB" id="A0A2S2QBX0"/>
<accession>A0A2S2QBX0</accession>
<dbReference type="Proteomes" id="UP000694846">
    <property type="component" value="Unplaced"/>
</dbReference>
<keyword evidence="2" id="KW-1185">Reference proteome</keyword>
<name>A0A2S2QBX0_9HEMI</name>
<reference evidence="3" key="2">
    <citation type="submission" date="2025-04" db="UniProtKB">
        <authorList>
            <consortium name="RefSeq"/>
        </authorList>
    </citation>
    <scope>IDENTIFICATION</scope>
    <source>
        <tissue evidence="3">Whole body</tissue>
    </source>
</reference>
<dbReference type="RefSeq" id="XP_025407349.1">
    <property type="nucleotide sequence ID" value="XM_025551564.1"/>
</dbReference>